<keyword evidence="3" id="KW-0804">Transcription</keyword>
<dbReference type="PRINTS" id="PR00598">
    <property type="entry name" value="HTHMARR"/>
</dbReference>
<evidence type="ECO:0000313" key="5">
    <source>
        <dbReference type="EMBL" id="SCZ81870.1"/>
    </source>
</evidence>
<dbReference type="InterPro" id="IPR036390">
    <property type="entry name" value="WH_DNA-bd_sf"/>
</dbReference>
<dbReference type="EMBL" id="FMWL01000025">
    <property type="protein sequence ID" value="SCZ81870.1"/>
    <property type="molecule type" value="Genomic_DNA"/>
</dbReference>
<evidence type="ECO:0000256" key="3">
    <source>
        <dbReference type="ARBA" id="ARBA00023163"/>
    </source>
</evidence>
<dbReference type="CDD" id="cd00090">
    <property type="entry name" value="HTH_ARSR"/>
    <property type="match status" value="1"/>
</dbReference>
<organism evidence="5 6">
    <name type="scientific">Acidaminobacter hydrogenoformans DSM 2784</name>
    <dbReference type="NCBI Taxonomy" id="1120920"/>
    <lineage>
        <taxon>Bacteria</taxon>
        <taxon>Bacillati</taxon>
        <taxon>Bacillota</taxon>
        <taxon>Clostridia</taxon>
        <taxon>Peptostreptococcales</taxon>
        <taxon>Acidaminobacteraceae</taxon>
        <taxon>Acidaminobacter</taxon>
    </lineage>
</organism>
<dbReference type="SUPFAM" id="SSF46785">
    <property type="entry name" value="Winged helix' DNA-binding domain"/>
    <property type="match status" value="1"/>
</dbReference>
<dbReference type="GO" id="GO:0003677">
    <property type="term" value="F:DNA binding"/>
    <property type="evidence" value="ECO:0007669"/>
    <property type="project" value="UniProtKB-KW"/>
</dbReference>
<dbReference type="Gene3D" id="1.10.10.10">
    <property type="entry name" value="Winged helix-like DNA-binding domain superfamily/Winged helix DNA-binding domain"/>
    <property type="match status" value="1"/>
</dbReference>
<dbReference type="InterPro" id="IPR000835">
    <property type="entry name" value="HTH_MarR-typ"/>
</dbReference>
<dbReference type="InterPro" id="IPR011991">
    <property type="entry name" value="ArsR-like_HTH"/>
</dbReference>
<sequence>MELKSVYGHKINQLGRLFTKKLNDLLSVHGLHASQWSMILYLHDRKRCTQVELAHYLNVEAPTVTRTLARLEALGYIKREEGRDKREKRITLTEDAEAIFSKCYEASQSLESKALEGIAAEELETFTRVIEKMNENLNAV</sequence>
<dbReference type="PROSITE" id="PS50995">
    <property type="entry name" value="HTH_MARR_2"/>
    <property type="match status" value="1"/>
</dbReference>
<dbReference type="Pfam" id="PF12802">
    <property type="entry name" value="MarR_2"/>
    <property type="match status" value="1"/>
</dbReference>
<dbReference type="RefSeq" id="WP_092593103.1">
    <property type="nucleotide sequence ID" value="NZ_FMWL01000025.1"/>
</dbReference>
<dbReference type="STRING" id="1120920.SAMN03080599_03115"/>
<proteinExistence type="predicted"/>
<protein>
    <submittedName>
        <fullName evidence="5">DNA-binding transcriptional regulator, MarR family</fullName>
    </submittedName>
</protein>
<evidence type="ECO:0000313" key="6">
    <source>
        <dbReference type="Proteomes" id="UP000199208"/>
    </source>
</evidence>
<feature type="domain" description="HTH marR-type" evidence="4">
    <location>
        <begin position="4"/>
        <end position="135"/>
    </location>
</feature>
<reference evidence="5 6" key="1">
    <citation type="submission" date="2016-10" db="EMBL/GenBank/DDBJ databases">
        <authorList>
            <person name="de Groot N.N."/>
        </authorList>
    </citation>
    <scope>NUCLEOTIDE SEQUENCE [LARGE SCALE GENOMIC DNA]</scope>
    <source>
        <strain evidence="5 6">DSM 2784</strain>
    </source>
</reference>
<dbReference type="SMART" id="SM00347">
    <property type="entry name" value="HTH_MARR"/>
    <property type="match status" value="1"/>
</dbReference>
<keyword evidence="1" id="KW-0805">Transcription regulation</keyword>
<dbReference type="PANTHER" id="PTHR42756:SF1">
    <property type="entry name" value="TRANSCRIPTIONAL REPRESSOR OF EMRAB OPERON"/>
    <property type="match status" value="1"/>
</dbReference>
<dbReference type="OrthoDB" id="1904211at2"/>
<dbReference type="GO" id="GO:0003700">
    <property type="term" value="F:DNA-binding transcription factor activity"/>
    <property type="evidence" value="ECO:0007669"/>
    <property type="project" value="InterPro"/>
</dbReference>
<evidence type="ECO:0000259" key="4">
    <source>
        <dbReference type="PROSITE" id="PS50995"/>
    </source>
</evidence>
<dbReference type="Proteomes" id="UP000199208">
    <property type="component" value="Unassembled WGS sequence"/>
</dbReference>
<evidence type="ECO:0000256" key="1">
    <source>
        <dbReference type="ARBA" id="ARBA00023015"/>
    </source>
</evidence>
<keyword evidence="2 5" id="KW-0238">DNA-binding</keyword>
<dbReference type="InterPro" id="IPR036388">
    <property type="entry name" value="WH-like_DNA-bd_sf"/>
</dbReference>
<name>A0A1G5S7J0_9FIRM</name>
<evidence type="ECO:0000256" key="2">
    <source>
        <dbReference type="ARBA" id="ARBA00023125"/>
    </source>
</evidence>
<keyword evidence="6" id="KW-1185">Reference proteome</keyword>
<gene>
    <name evidence="5" type="ORF">SAMN03080599_03115</name>
</gene>
<dbReference type="AlphaFoldDB" id="A0A1G5S7J0"/>
<dbReference type="PANTHER" id="PTHR42756">
    <property type="entry name" value="TRANSCRIPTIONAL REGULATOR, MARR"/>
    <property type="match status" value="1"/>
</dbReference>
<accession>A0A1G5S7J0</accession>